<gene>
    <name evidence="5" type="ORF">LITE_LOCUS42326</name>
</gene>
<dbReference type="PROSITE" id="PS50158">
    <property type="entry name" value="ZF_CCHC"/>
    <property type="match status" value="1"/>
</dbReference>
<dbReference type="PANTHER" id="PTHR31172:SF3">
    <property type="entry name" value="STOMATAL CLOSURE-RELATED ACTIN-BINDING PROTEIN 1"/>
    <property type="match status" value="1"/>
</dbReference>
<dbReference type="PANTHER" id="PTHR31172">
    <property type="entry name" value="STOMATAL CLOSURE-RELATED ACTIN-BINDING PROTEIN 1"/>
    <property type="match status" value="1"/>
</dbReference>
<proteinExistence type="predicted"/>
<dbReference type="Proteomes" id="UP001154282">
    <property type="component" value="Unassembled WGS sequence"/>
</dbReference>
<dbReference type="GO" id="GO:0003676">
    <property type="term" value="F:nucleic acid binding"/>
    <property type="evidence" value="ECO:0007669"/>
    <property type="project" value="InterPro"/>
</dbReference>
<dbReference type="Pfam" id="PF16712">
    <property type="entry name" value="SCAB_CC"/>
    <property type="match status" value="2"/>
</dbReference>
<keyword evidence="6" id="KW-1185">Reference proteome</keyword>
<accession>A0AAV0QAM9</accession>
<evidence type="ECO:0000259" key="4">
    <source>
        <dbReference type="PROSITE" id="PS50158"/>
    </source>
</evidence>
<evidence type="ECO:0000256" key="1">
    <source>
        <dbReference type="PROSITE-ProRule" id="PRU00047"/>
    </source>
</evidence>
<evidence type="ECO:0000256" key="3">
    <source>
        <dbReference type="SAM" id="MobiDB-lite"/>
    </source>
</evidence>
<feature type="region of interest" description="Disordered" evidence="3">
    <location>
        <begin position="749"/>
        <end position="773"/>
    </location>
</feature>
<dbReference type="GO" id="GO:0007015">
    <property type="term" value="P:actin filament organization"/>
    <property type="evidence" value="ECO:0007669"/>
    <property type="project" value="InterPro"/>
</dbReference>
<feature type="region of interest" description="Disordered" evidence="3">
    <location>
        <begin position="634"/>
        <end position="723"/>
    </location>
</feature>
<dbReference type="Gene3D" id="2.30.29.140">
    <property type="match status" value="1"/>
</dbReference>
<dbReference type="GO" id="GO:0003779">
    <property type="term" value="F:actin binding"/>
    <property type="evidence" value="ECO:0007669"/>
    <property type="project" value="InterPro"/>
</dbReference>
<feature type="compositionally biased region" description="Basic residues" evidence="3">
    <location>
        <begin position="702"/>
        <end position="711"/>
    </location>
</feature>
<keyword evidence="2" id="KW-0175">Coiled coil</keyword>
<keyword evidence="1" id="KW-0862">Zinc</keyword>
<dbReference type="InterPro" id="IPR025558">
    <property type="entry name" value="DUF4283"/>
</dbReference>
<evidence type="ECO:0000256" key="2">
    <source>
        <dbReference type="SAM" id="Coils"/>
    </source>
</evidence>
<dbReference type="Pfam" id="PF14392">
    <property type="entry name" value="zf-CCHC_4"/>
    <property type="match status" value="1"/>
</dbReference>
<dbReference type="Pfam" id="PF14111">
    <property type="entry name" value="DUF4283"/>
    <property type="match status" value="1"/>
</dbReference>
<keyword evidence="1" id="KW-0479">Metal-binding</keyword>
<dbReference type="GO" id="GO:0010119">
    <property type="term" value="P:regulation of stomatal movement"/>
    <property type="evidence" value="ECO:0007669"/>
    <property type="project" value="InterPro"/>
</dbReference>
<feature type="coiled-coil region" evidence="2">
    <location>
        <begin position="1195"/>
        <end position="1222"/>
    </location>
</feature>
<comment type="caution">
    <text evidence="5">The sequence shown here is derived from an EMBL/GenBank/DDBJ whole genome shotgun (WGS) entry which is preliminary data.</text>
</comment>
<protein>
    <recommendedName>
        <fullName evidence="4">CCHC-type domain-containing protein</fullName>
    </recommendedName>
</protein>
<dbReference type="InterPro" id="IPR025836">
    <property type="entry name" value="Zn_knuckle_CX2CX4HX4C"/>
</dbReference>
<dbReference type="GO" id="GO:0008270">
    <property type="term" value="F:zinc ion binding"/>
    <property type="evidence" value="ECO:0007669"/>
    <property type="project" value="UniProtKB-KW"/>
</dbReference>
<evidence type="ECO:0000313" key="5">
    <source>
        <dbReference type="EMBL" id="CAI0542015.1"/>
    </source>
</evidence>
<sequence length="1239" mass="136599">MIVTSKVKIGTTSLFPLSLGNIKTPERGVSPRRPECFLVVAAGDDVMDAGGFSGSAFCGRVVRGRSFPDFSTGIVGILKNKNISPLFQKQSPFRGGSRRVLNRVEVDIPGRANRFLFKGLGLSSSILRISLGSDRSQARPALVGAASRTPTHAGNSPLSHCLPIELSVETDPPPRVESRGGIKVKLGTAAVVPSPRNINAMGVQNVELLESNMVVRASLLQTRTMAHVTADQVVQFSMEEVQSSKYRASHSLLGRVFTSKRISTTELREAVITPWLIKGRIRVVLAKQGLVEFMLPSEEAKIWVLKRTPWVINDQIIHLRPWTPAVTKQTFDDLAIAPFRIQLWDVKEDCCTQQFGRKMVGATIGRVLESGVFAYQDTGAWFVKVKALVDFSKPLRSQIFAANEDTGNFWVSLKYEYLPSFCYQCGRVGHSLRACSFEPPARQERYGPHMTTRKLGIRIYDSDENNSTFSRGANSVWVNNSYRDPKERKQDFSFAHGGELQEPSFQNLPRQDLNSPRFVDPPAQLGTKLKMSPRGFRVARSPSVKLGRVGRPGRAVMDKGTRGQTPIRGAEQVTDDARDRAGRQHQRQLPEMFVEVSEAIAGGDDLHLPVEPKASTTEHSATYRRRLILEDMEDEFEPPSRVEIDPALGDDCGRKKTGRKLVKPGLGQLPTGLAQDKPVPRPARKKKAPSLPSQEEESPAARRVKPTRIGKKTGAQKVKASAAAPCLKIQDSAPAPCIKSQEVEGALVDSGKSVVEDQKVGAPSLSDDSQSEEDELRFVVKNRRLAGEQEQPVQSGQVKKRQIGEEMACWPAMACRRGWLAGRRWRDGVLDGGLGVGRRGLGLGVGGLGVGRRGDVELDGGLGVAGLEGGTEDGGSNQLAKSCTGCMQIPCSAVACCSDLMKGRYDGCNKGQAQEWSTGDRGAAWSLARVGKNQPEQAVGNQVVAKFAMMVGALAVQLTEREGELIQEKAEVQKLVNVLKHIQEKIVEVNSKWYRVSSEGGKKDLYQMRKELLLEQKLTAPVLKNMNEYLKRRGKRDATRSGKQKASHPYELEGTEALEPYDVGRTLQAEVTLSDHTLTTIDPAPGLGSYVEAIVRKHDVEFKVVVTQLNGSHQPSQSIHVFHDGKMRIKLCKVSTTIGQLLRNTTTLPCSAAVQRVEQASKNMNEYLKRQDMKQLMKEVQEARKIKMLPQPSKVMDMEHELRALRTQLAKKTKHALQLQKEVPFVCLRTYVICYPGLC</sequence>
<reference evidence="5" key="1">
    <citation type="submission" date="2022-08" db="EMBL/GenBank/DDBJ databases">
        <authorList>
            <person name="Gutierrez-Valencia J."/>
        </authorList>
    </citation>
    <scope>NUCLEOTIDE SEQUENCE</scope>
</reference>
<evidence type="ECO:0000313" key="6">
    <source>
        <dbReference type="Proteomes" id="UP001154282"/>
    </source>
</evidence>
<dbReference type="EMBL" id="CAMGYJ010000009">
    <property type="protein sequence ID" value="CAI0542015.1"/>
    <property type="molecule type" value="Genomic_DNA"/>
</dbReference>
<keyword evidence="1" id="KW-0863">Zinc-finger</keyword>
<organism evidence="5 6">
    <name type="scientific">Linum tenue</name>
    <dbReference type="NCBI Taxonomy" id="586396"/>
    <lineage>
        <taxon>Eukaryota</taxon>
        <taxon>Viridiplantae</taxon>
        <taxon>Streptophyta</taxon>
        <taxon>Embryophyta</taxon>
        <taxon>Tracheophyta</taxon>
        <taxon>Spermatophyta</taxon>
        <taxon>Magnoliopsida</taxon>
        <taxon>eudicotyledons</taxon>
        <taxon>Gunneridae</taxon>
        <taxon>Pentapetalae</taxon>
        <taxon>rosids</taxon>
        <taxon>fabids</taxon>
        <taxon>Malpighiales</taxon>
        <taxon>Linaceae</taxon>
        <taxon>Linum</taxon>
    </lineage>
</organism>
<feature type="region of interest" description="Disordered" evidence="3">
    <location>
        <begin position="1031"/>
        <end position="1055"/>
    </location>
</feature>
<dbReference type="InterPro" id="IPR001878">
    <property type="entry name" value="Znf_CCHC"/>
</dbReference>
<dbReference type="InterPro" id="IPR039640">
    <property type="entry name" value="SCAB"/>
</dbReference>
<name>A0AAV0QAM9_9ROSI</name>
<feature type="region of interest" description="Disordered" evidence="3">
    <location>
        <begin position="546"/>
        <end position="566"/>
    </location>
</feature>
<dbReference type="AlphaFoldDB" id="A0AAV0QAM9"/>
<feature type="domain" description="CCHC-type" evidence="4">
    <location>
        <begin position="422"/>
        <end position="435"/>
    </location>
</feature>
<dbReference type="InterPro" id="IPR032009">
    <property type="entry name" value="SCAB_CC"/>
</dbReference>